<dbReference type="Gene3D" id="3.30.1330.200">
    <property type="match status" value="1"/>
</dbReference>
<dbReference type="GO" id="GO:0050568">
    <property type="term" value="F:protein-glutamine glutaminase activity"/>
    <property type="evidence" value="ECO:0007669"/>
    <property type="project" value="UniProtKB-UniRule"/>
</dbReference>
<gene>
    <name evidence="3" type="primary">cheD</name>
    <name evidence="4" type="ORF">B5V00_05490</name>
</gene>
<keyword evidence="2 3" id="KW-0378">Hydrolase</keyword>
<dbReference type="HAMAP" id="MF_01440">
    <property type="entry name" value="CheD"/>
    <property type="match status" value="1"/>
</dbReference>
<dbReference type="InterPro" id="IPR038592">
    <property type="entry name" value="CheD-like_sf"/>
</dbReference>
<evidence type="ECO:0000256" key="1">
    <source>
        <dbReference type="ARBA" id="ARBA00022500"/>
    </source>
</evidence>
<comment type="catalytic activity">
    <reaction evidence="3">
        <text>L-glutaminyl-[protein] + H2O = L-glutamyl-[protein] + NH4(+)</text>
        <dbReference type="Rhea" id="RHEA:16441"/>
        <dbReference type="Rhea" id="RHEA-COMP:10207"/>
        <dbReference type="Rhea" id="RHEA-COMP:10208"/>
        <dbReference type="ChEBI" id="CHEBI:15377"/>
        <dbReference type="ChEBI" id="CHEBI:28938"/>
        <dbReference type="ChEBI" id="CHEBI:29973"/>
        <dbReference type="ChEBI" id="CHEBI:30011"/>
        <dbReference type="EC" id="3.5.1.44"/>
    </reaction>
</comment>
<name>A0A1X0YAE9_9BACT</name>
<dbReference type="AlphaFoldDB" id="A0A1X0YAE9"/>
<dbReference type="Proteomes" id="UP000193136">
    <property type="component" value="Unassembled WGS sequence"/>
</dbReference>
<dbReference type="InterPro" id="IPR011324">
    <property type="entry name" value="Cytotoxic_necrot_fac-like_cat"/>
</dbReference>
<comment type="similarity">
    <text evidence="3">Belongs to the CheD family.</text>
</comment>
<protein>
    <recommendedName>
        <fullName evidence="3">Probable chemoreceptor glutamine deamidase CheD</fullName>
        <ecNumber evidence="3">3.5.1.44</ecNumber>
    </recommendedName>
</protein>
<dbReference type="RefSeq" id="WP_085009754.1">
    <property type="nucleotide sequence ID" value="NZ_NAAD01000004.1"/>
</dbReference>
<keyword evidence="5" id="KW-1185">Reference proteome</keyword>
<dbReference type="EMBL" id="NAAD01000004">
    <property type="protein sequence ID" value="ORJ62200.1"/>
    <property type="molecule type" value="Genomic_DNA"/>
</dbReference>
<reference evidence="4 5" key="1">
    <citation type="submission" date="2017-03" db="EMBL/GenBank/DDBJ databases">
        <title>Genome sequence of Geothermobacter sp. EPR-M, Deep-Sea Iron Reducer.</title>
        <authorList>
            <person name="Tully B."/>
            <person name="Savalia P."/>
            <person name="Abuyen K."/>
            <person name="Baughan C."/>
            <person name="Romero E."/>
            <person name="Ronkowski C."/>
            <person name="Torres B."/>
            <person name="Tremblay J."/>
            <person name="Trujillo A."/>
            <person name="Tyler M."/>
            <person name="Perez-Rodriguez I."/>
            <person name="Amend J."/>
        </authorList>
    </citation>
    <scope>NUCLEOTIDE SEQUENCE [LARGE SCALE GENOMIC DNA]</scope>
    <source>
        <strain evidence="4 5">EPR-M</strain>
    </source>
</reference>
<keyword evidence="1 3" id="KW-0145">Chemotaxis</keyword>
<evidence type="ECO:0000256" key="2">
    <source>
        <dbReference type="ARBA" id="ARBA00022801"/>
    </source>
</evidence>
<comment type="function">
    <text evidence="3">Probably deamidates glutamine residues to glutamate on methyl-accepting chemotaxis receptors (MCPs), playing an important role in chemotaxis.</text>
</comment>
<dbReference type="EC" id="3.5.1.44" evidence="3"/>
<dbReference type="InterPro" id="IPR005659">
    <property type="entry name" value="Chemorcpt_Glu_NH3ase_CheD"/>
</dbReference>
<sequence>MTCAQRVGIAEIRIAGAPERLVSYGLGSCLGVMLYAPELRCGGLAHTLLPEPGQKGAGNRPGKFVRTAIPALIAGLEQFGAERRQLVAKLCGGAHMFQNLNGRMTIGERNIRVARMLLEELRIPLLAEDVGGCQGRTCEFRLEDGKVLVRLARGRDKLREL</sequence>
<evidence type="ECO:0000313" key="5">
    <source>
        <dbReference type="Proteomes" id="UP000193136"/>
    </source>
</evidence>
<dbReference type="PANTHER" id="PTHR35147">
    <property type="entry name" value="CHEMORECEPTOR GLUTAMINE DEAMIDASE CHED-RELATED"/>
    <property type="match status" value="1"/>
</dbReference>
<dbReference type="PANTHER" id="PTHR35147:SF1">
    <property type="entry name" value="CHEMORECEPTOR GLUTAMINE DEAMIDASE CHED-RELATED"/>
    <property type="match status" value="1"/>
</dbReference>
<accession>A0A1X0YAE9</accession>
<comment type="caution">
    <text evidence="4">The sequence shown here is derived from an EMBL/GenBank/DDBJ whole genome shotgun (WGS) entry which is preliminary data.</text>
</comment>
<proteinExistence type="inferred from homology"/>
<dbReference type="OrthoDB" id="9807202at2"/>
<evidence type="ECO:0000256" key="3">
    <source>
        <dbReference type="HAMAP-Rule" id="MF_01440"/>
    </source>
</evidence>
<dbReference type="SUPFAM" id="SSF64438">
    <property type="entry name" value="CNF1/YfiH-like putative cysteine hydrolases"/>
    <property type="match status" value="1"/>
</dbReference>
<dbReference type="STRING" id="1969733.B5V00_05490"/>
<evidence type="ECO:0000313" key="4">
    <source>
        <dbReference type="EMBL" id="ORJ62200.1"/>
    </source>
</evidence>
<dbReference type="CDD" id="cd16352">
    <property type="entry name" value="CheD"/>
    <property type="match status" value="1"/>
</dbReference>
<organism evidence="4 5">
    <name type="scientific">Geothermobacter hydrogeniphilus</name>
    <dbReference type="NCBI Taxonomy" id="1969733"/>
    <lineage>
        <taxon>Bacteria</taxon>
        <taxon>Pseudomonadati</taxon>
        <taxon>Thermodesulfobacteriota</taxon>
        <taxon>Desulfuromonadia</taxon>
        <taxon>Desulfuromonadales</taxon>
        <taxon>Geothermobacteraceae</taxon>
        <taxon>Geothermobacter</taxon>
    </lineage>
</organism>
<dbReference type="Pfam" id="PF03975">
    <property type="entry name" value="CheD"/>
    <property type="match status" value="1"/>
</dbReference>
<dbReference type="GO" id="GO:0006935">
    <property type="term" value="P:chemotaxis"/>
    <property type="evidence" value="ECO:0007669"/>
    <property type="project" value="UniProtKB-UniRule"/>
</dbReference>